<evidence type="ECO:0008006" key="4">
    <source>
        <dbReference type="Google" id="ProtNLM"/>
    </source>
</evidence>
<proteinExistence type="predicted"/>
<feature type="signal peptide" evidence="1">
    <location>
        <begin position="1"/>
        <end position="20"/>
    </location>
</feature>
<accession>A0A0W0W6K3</accession>
<dbReference type="AlphaFoldDB" id="A0A0W0W6K3"/>
<gene>
    <name evidence="2" type="ORF">Lmac_1044</name>
</gene>
<protein>
    <recommendedName>
        <fullName evidence="4">Lipoprotein</fullName>
    </recommendedName>
</protein>
<evidence type="ECO:0000313" key="2">
    <source>
        <dbReference type="EMBL" id="KTD27985.1"/>
    </source>
</evidence>
<sequence length="76" mass="8302">MKWIALAPMIVLLTACGCCTNTGVLEYRSVTYTPTVVTTRVAPTPAAVVVKPIYYDPVTIIDTDPIDVTTTTIDYY</sequence>
<dbReference type="STRING" id="466.Lmac_1044"/>
<dbReference type="Proteomes" id="UP000054908">
    <property type="component" value="Unassembled WGS sequence"/>
</dbReference>
<reference evidence="2 3" key="1">
    <citation type="submission" date="2015-11" db="EMBL/GenBank/DDBJ databases">
        <title>Genomic analysis of 38 Legionella species identifies large and diverse effector repertoires.</title>
        <authorList>
            <person name="Burstein D."/>
            <person name="Amaro F."/>
            <person name="Zusman T."/>
            <person name="Lifshitz Z."/>
            <person name="Cohen O."/>
            <person name="Gilbert J.A."/>
            <person name="Pupko T."/>
            <person name="Shuman H.A."/>
            <person name="Segal G."/>
        </authorList>
    </citation>
    <scope>NUCLEOTIDE SEQUENCE [LARGE SCALE GENOMIC DNA]</scope>
    <source>
        <strain evidence="2 3">PX-1-G2-E2</strain>
    </source>
</reference>
<keyword evidence="3" id="KW-1185">Reference proteome</keyword>
<feature type="chain" id="PRO_5006915305" description="Lipoprotein" evidence="1">
    <location>
        <begin position="21"/>
        <end position="76"/>
    </location>
</feature>
<keyword evidence="1" id="KW-0732">Signal</keyword>
<evidence type="ECO:0000313" key="3">
    <source>
        <dbReference type="Proteomes" id="UP000054908"/>
    </source>
</evidence>
<name>A0A0W0W6K3_9GAMM</name>
<dbReference type="RefSeq" id="WP_078767404.1">
    <property type="nucleotide sequence ID" value="NZ_CAAAIB010000010.1"/>
</dbReference>
<evidence type="ECO:0000256" key="1">
    <source>
        <dbReference type="SAM" id="SignalP"/>
    </source>
</evidence>
<comment type="caution">
    <text evidence="2">The sequence shown here is derived from an EMBL/GenBank/DDBJ whole genome shotgun (WGS) entry which is preliminary data.</text>
</comment>
<dbReference type="PROSITE" id="PS51257">
    <property type="entry name" value="PROKAR_LIPOPROTEIN"/>
    <property type="match status" value="1"/>
</dbReference>
<dbReference type="PATRIC" id="fig|466.6.peg.1112"/>
<dbReference type="EMBL" id="LNYL01000027">
    <property type="protein sequence ID" value="KTD27985.1"/>
    <property type="molecule type" value="Genomic_DNA"/>
</dbReference>
<organism evidence="2 3">
    <name type="scientific">Legionella maceachernii</name>
    <dbReference type="NCBI Taxonomy" id="466"/>
    <lineage>
        <taxon>Bacteria</taxon>
        <taxon>Pseudomonadati</taxon>
        <taxon>Pseudomonadota</taxon>
        <taxon>Gammaproteobacteria</taxon>
        <taxon>Legionellales</taxon>
        <taxon>Legionellaceae</taxon>
        <taxon>Legionella</taxon>
    </lineage>
</organism>